<dbReference type="EMBL" id="CM043785">
    <property type="protein sequence ID" value="KAI4833021.1"/>
    <property type="molecule type" value="Genomic_DNA"/>
</dbReference>
<evidence type="ECO:0000313" key="2">
    <source>
        <dbReference type="Proteomes" id="UP001057452"/>
    </source>
</evidence>
<evidence type="ECO:0000313" key="1">
    <source>
        <dbReference type="EMBL" id="KAI4833021.1"/>
    </source>
</evidence>
<proteinExistence type="predicted"/>
<organism evidence="1 2">
    <name type="scientific">Chaenocephalus aceratus</name>
    <name type="common">Blackfin icefish</name>
    <name type="synonym">Chaenichthys aceratus</name>
    <dbReference type="NCBI Taxonomy" id="36190"/>
    <lineage>
        <taxon>Eukaryota</taxon>
        <taxon>Metazoa</taxon>
        <taxon>Chordata</taxon>
        <taxon>Craniata</taxon>
        <taxon>Vertebrata</taxon>
        <taxon>Euteleostomi</taxon>
        <taxon>Actinopterygii</taxon>
        <taxon>Neopterygii</taxon>
        <taxon>Teleostei</taxon>
        <taxon>Neoteleostei</taxon>
        <taxon>Acanthomorphata</taxon>
        <taxon>Eupercaria</taxon>
        <taxon>Perciformes</taxon>
        <taxon>Notothenioidei</taxon>
        <taxon>Channichthyidae</taxon>
        <taxon>Chaenocephalus</taxon>
    </lineage>
</organism>
<protein>
    <submittedName>
        <fullName evidence="1">Uncharacterized protein</fullName>
    </submittedName>
</protein>
<dbReference type="Proteomes" id="UP001057452">
    <property type="component" value="Chromosome 1"/>
</dbReference>
<keyword evidence="2" id="KW-1185">Reference proteome</keyword>
<reference evidence="1" key="1">
    <citation type="submission" date="2022-05" db="EMBL/GenBank/DDBJ databases">
        <title>Chromosome-level genome of Chaenocephalus aceratus.</title>
        <authorList>
            <person name="Park H."/>
        </authorList>
    </citation>
    <scope>NUCLEOTIDE SEQUENCE</scope>
    <source>
        <strain evidence="1">KU_202001</strain>
    </source>
</reference>
<sequence>MFLGKQLQPDGVSSSGRGLLNATPDYSSSQNATPGRAFHQLDTNAVTYQWRLCSLIRSPSNRHDGGARCLEIICCVQGILG</sequence>
<comment type="caution">
    <text evidence="1">The sequence shown here is derived from an EMBL/GenBank/DDBJ whole genome shotgun (WGS) entry which is preliminary data.</text>
</comment>
<accession>A0ACB9Y132</accession>
<name>A0ACB9Y132_CHAAC</name>
<gene>
    <name evidence="1" type="ORF">KUCAC02_015954</name>
</gene>